<keyword evidence="3" id="KW-1185">Reference proteome</keyword>
<organism evidence="2 3">
    <name type="scientific">Penicillium cataractarum</name>
    <dbReference type="NCBI Taxonomy" id="2100454"/>
    <lineage>
        <taxon>Eukaryota</taxon>
        <taxon>Fungi</taxon>
        <taxon>Dikarya</taxon>
        <taxon>Ascomycota</taxon>
        <taxon>Pezizomycotina</taxon>
        <taxon>Eurotiomycetes</taxon>
        <taxon>Eurotiomycetidae</taxon>
        <taxon>Eurotiales</taxon>
        <taxon>Aspergillaceae</taxon>
        <taxon>Penicillium</taxon>
    </lineage>
</organism>
<evidence type="ECO:0000313" key="3">
    <source>
        <dbReference type="Proteomes" id="UP001147782"/>
    </source>
</evidence>
<dbReference type="RefSeq" id="XP_056549462.1">
    <property type="nucleotide sequence ID" value="XM_056705564.1"/>
</dbReference>
<feature type="chain" id="PRO_5040938503" evidence="1">
    <location>
        <begin position="19"/>
        <end position="93"/>
    </location>
</feature>
<keyword evidence="1" id="KW-0732">Signal</keyword>
<accession>A0A9W9RA14</accession>
<dbReference type="AlphaFoldDB" id="A0A9W9RA14"/>
<sequence>MIVPKTLVILATALAATATTVHNQSGNPGWIQDNKGKDHYLNNGGSVTLSGGWGFFWIEDVSCQTQNSAAFSWPSGYGDTQIGTAHLDFGTCS</sequence>
<dbReference type="EMBL" id="JAPZBS010000010">
    <property type="protein sequence ID" value="KAJ5355439.1"/>
    <property type="molecule type" value="Genomic_DNA"/>
</dbReference>
<reference evidence="2" key="2">
    <citation type="journal article" date="2023" name="IMA Fungus">
        <title>Comparative genomic study of the Penicillium genus elucidates a diverse pangenome and 15 lateral gene transfer events.</title>
        <authorList>
            <person name="Petersen C."/>
            <person name="Sorensen T."/>
            <person name="Nielsen M.R."/>
            <person name="Sondergaard T.E."/>
            <person name="Sorensen J.L."/>
            <person name="Fitzpatrick D.A."/>
            <person name="Frisvad J.C."/>
            <person name="Nielsen K.L."/>
        </authorList>
    </citation>
    <scope>NUCLEOTIDE SEQUENCE</scope>
    <source>
        <strain evidence="2">IBT 29864</strain>
    </source>
</reference>
<dbReference type="Proteomes" id="UP001147782">
    <property type="component" value="Unassembled WGS sequence"/>
</dbReference>
<evidence type="ECO:0000256" key="1">
    <source>
        <dbReference type="SAM" id="SignalP"/>
    </source>
</evidence>
<name>A0A9W9RA14_9EURO</name>
<proteinExistence type="predicted"/>
<protein>
    <submittedName>
        <fullName evidence="2">Uncharacterized protein</fullName>
    </submittedName>
</protein>
<feature type="signal peptide" evidence="1">
    <location>
        <begin position="1"/>
        <end position="18"/>
    </location>
</feature>
<evidence type="ECO:0000313" key="2">
    <source>
        <dbReference type="EMBL" id="KAJ5355439.1"/>
    </source>
</evidence>
<comment type="caution">
    <text evidence="2">The sequence shown here is derived from an EMBL/GenBank/DDBJ whole genome shotgun (WGS) entry which is preliminary data.</text>
</comment>
<reference evidence="2" key="1">
    <citation type="submission" date="2022-11" db="EMBL/GenBank/DDBJ databases">
        <authorList>
            <person name="Petersen C."/>
        </authorList>
    </citation>
    <scope>NUCLEOTIDE SEQUENCE</scope>
    <source>
        <strain evidence="2">IBT 29864</strain>
    </source>
</reference>
<dbReference type="GeneID" id="81444743"/>
<gene>
    <name evidence="2" type="ORF">N7496_012651</name>
</gene>